<feature type="chain" id="PRO_5046437985" evidence="4">
    <location>
        <begin position="27"/>
        <end position="236"/>
    </location>
</feature>
<evidence type="ECO:0000256" key="1">
    <source>
        <dbReference type="ARBA" id="ARBA00022729"/>
    </source>
</evidence>
<proteinExistence type="predicted"/>
<dbReference type="Pfam" id="PF09223">
    <property type="entry name" value="ZinT"/>
    <property type="match status" value="1"/>
</dbReference>
<evidence type="ECO:0000256" key="4">
    <source>
        <dbReference type="SAM" id="SignalP"/>
    </source>
</evidence>
<evidence type="ECO:0000256" key="2">
    <source>
        <dbReference type="ARBA" id="ARBA00022833"/>
    </source>
</evidence>
<gene>
    <name evidence="6" type="ORF">ACFOMH_03305</name>
</gene>
<feature type="signal peptide" evidence="4">
    <location>
        <begin position="1"/>
        <end position="26"/>
    </location>
</feature>
<protein>
    <submittedName>
        <fullName evidence="6">ZinT family metal-binding protein</fullName>
    </submittedName>
</protein>
<evidence type="ECO:0000256" key="3">
    <source>
        <dbReference type="SAM" id="MobiDB-lite"/>
    </source>
</evidence>
<keyword evidence="1 4" id="KW-0732">Signal</keyword>
<dbReference type="SUPFAM" id="SSF50814">
    <property type="entry name" value="Lipocalins"/>
    <property type="match status" value="1"/>
</dbReference>
<reference evidence="7" key="1">
    <citation type="journal article" date="2019" name="Int. J. Syst. Evol. Microbiol.">
        <title>The Global Catalogue of Microorganisms (GCM) 10K type strain sequencing project: providing services to taxonomists for standard genome sequencing and annotation.</title>
        <authorList>
            <consortium name="The Broad Institute Genomics Platform"/>
            <consortium name="The Broad Institute Genome Sequencing Center for Infectious Disease"/>
            <person name="Wu L."/>
            <person name="Ma J."/>
        </authorList>
    </citation>
    <scope>NUCLEOTIDE SEQUENCE [LARGE SCALE GENOMIC DNA]</scope>
    <source>
        <strain evidence="7">KCTC 42899</strain>
    </source>
</reference>
<feature type="region of interest" description="Disordered" evidence="3">
    <location>
        <begin position="28"/>
        <end position="54"/>
    </location>
</feature>
<dbReference type="Gene3D" id="2.40.128.20">
    <property type="match status" value="1"/>
</dbReference>
<dbReference type="RefSeq" id="WP_377742601.1">
    <property type="nucleotide sequence ID" value="NZ_JBHRXJ010000002.1"/>
</dbReference>
<dbReference type="Proteomes" id="UP001595721">
    <property type="component" value="Unassembled WGS sequence"/>
</dbReference>
<dbReference type="InterPro" id="IPR012674">
    <property type="entry name" value="Calycin"/>
</dbReference>
<sequence>MKGHDVRQIGALALAAVLALGAPALAQSAKPAAHDHSHDHAHDHGHDHDHADDKDAEARKAIYKGYFKDEQIAPRTLADWQGDWQSVYPLLISGALDPVMAHKAEHGDKTAAEYRAYYEIGYKTDVNRIVIDGDNVAFHRDGGTVQGRYAADGHEILTYKKGNRGVRFIYKKVEGDADAPGFIQFSDHAIAPGKAGHYHLYWGEDRAEILKELTNWPTYYPAALNAAQVVDEMTAH</sequence>
<feature type="domain" description="ZinT" evidence="5">
    <location>
        <begin position="59"/>
        <end position="236"/>
    </location>
</feature>
<name>A0ABV7R0L7_9RHOB</name>
<organism evidence="6 7">
    <name type="scientific">Paracoccus mangrovi</name>
    <dbReference type="NCBI Taxonomy" id="1715645"/>
    <lineage>
        <taxon>Bacteria</taxon>
        <taxon>Pseudomonadati</taxon>
        <taxon>Pseudomonadota</taxon>
        <taxon>Alphaproteobacteria</taxon>
        <taxon>Rhodobacterales</taxon>
        <taxon>Paracoccaceae</taxon>
        <taxon>Paracoccus</taxon>
    </lineage>
</organism>
<evidence type="ECO:0000313" key="7">
    <source>
        <dbReference type="Proteomes" id="UP001595721"/>
    </source>
</evidence>
<evidence type="ECO:0000259" key="5">
    <source>
        <dbReference type="Pfam" id="PF09223"/>
    </source>
</evidence>
<keyword evidence="7" id="KW-1185">Reference proteome</keyword>
<dbReference type="InterPro" id="IPR015304">
    <property type="entry name" value="ZinT_dom"/>
</dbReference>
<evidence type="ECO:0000313" key="6">
    <source>
        <dbReference type="EMBL" id="MFC3527187.1"/>
    </source>
</evidence>
<comment type="caution">
    <text evidence="6">The sequence shown here is derived from an EMBL/GenBank/DDBJ whole genome shotgun (WGS) entry which is preliminary data.</text>
</comment>
<accession>A0ABV7R0L7</accession>
<keyword evidence="2" id="KW-0862">Zinc</keyword>
<dbReference type="EMBL" id="JBHRXJ010000002">
    <property type="protein sequence ID" value="MFC3527187.1"/>
    <property type="molecule type" value="Genomic_DNA"/>
</dbReference>
<feature type="compositionally biased region" description="Basic and acidic residues" evidence="3">
    <location>
        <begin position="32"/>
        <end position="54"/>
    </location>
</feature>